<reference evidence="2" key="1">
    <citation type="journal article" date="2014" name="Int. J. Syst. Evol. Microbiol.">
        <title>Complete genome sequence of Corynebacterium casei LMG S-19264T (=DSM 44701T), isolated from a smear-ripened cheese.</title>
        <authorList>
            <consortium name="US DOE Joint Genome Institute (JGI-PGF)"/>
            <person name="Walter F."/>
            <person name="Albersmeier A."/>
            <person name="Kalinowski J."/>
            <person name="Ruckert C."/>
        </authorList>
    </citation>
    <scope>NUCLEOTIDE SEQUENCE</scope>
    <source>
        <strain evidence="2">JCM 3172</strain>
    </source>
</reference>
<accession>A0A918GZZ0</accession>
<gene>
    <name evidence="2" type="ORF">GCM10014713_20430</name>
</gene>
<dbReference type="AlphaFoldDB" id="A0A918GZZ0"/>
<keyword evidence="3" id="KW-1185">Reference proteome</keyword>
<dbReference type="EMBL" id="BMQQ01000005">
    <property type="protein sequence ID" value="GGT27014.1"/>
    <property type="molecule type" value="Genomic_DNA"/>
</dbReference>
<dbReference type="PROSITE" id="PS51257">
    <property type="entry name" value="PROKAR_LIPOPROTEIN"/>
    <property type="match status" value="1"/>
</dbReference>
<dbReference type="Pfam" id="PF13349">
    <property type="entry name" value="DUF4097"/>
    <property type="match status" value="1"/>
</dbReference>
<keyword evidence="2" id="KW-0449">Lipoprotein</keyword>
<protein>
    <submittedName>
        <fullName evidence="2">Lipoprotein</fullName>
    </submittedName>
</protein>
<evidence type="ECO:0000313" key="2">
    <source>
        <dbReference type="EMBL" id="GGT27014.1"/>
    </source>
</evidence>
<evidence type="ECO:0000313" key="3">
    <source>
        <dbReference type="Proteomes" id="UP000619486"/>
    </source>
</evidence>
<dbReference type="InterPro" id="IPR025164">
    <property type="entry name" value="Toastrack_DUF4097"/>
</dbReference>
<evidence type="ECO:0000259" key="1">
    <source>
        <dbReference type="Pfam" id="PF13349"/>
    </source>
</evidence>
<organism evidence="2 3">
    <name type="scientific">Streptomyces purpureus</name>
    <dbReference type="NCBI Taxonomy" id="1951"/>
    <lineage>
        <taxon>Bacteria</taxon>
        <taxon>Bacillati</taxon>
        <taxon>Actinomycetota</taxon>
        <taxon>Actinomycetes</taxon>
        <taxon>Kitasatosporales</taxon>
        <taxon>Streptomycetaceae</taxon>
        <taxon>Streptomyces</taxon>
    </lineage>
</organism>
<comment type="caution">
    <text evidence="2">The sequence shown here is derived from an EMBL/GenBank/DDBJ whole genome shotgun (WGS) entry which is preliminary data.</text>
</comment>
<sequence>MAARRNRTFVTAAALAGALVGMVGLTGCGSSDVDAAPVERKTFAFSGESLAVDADNSQLTIVAADVKDVQVSRQVDGWVFMGEGPESSWKLEGGKLTLRTDCTGIASNCDARHEVKVPRGVAVSVEDDNGSVTADGFTTALKLKSDNGEVTVRNSFGPLELTSNNGSVLVERSGSRSVIAHSDNGEVRLKLTAVPDRVETTSDNGRVDIELPGKGVAYAVNAKSDNGEVDVDVPTDKGSAHVVTARSDNGEVSVRTAN</sequence>
<dbReference type="Proteomes" id="UP000619486">
    <property type="component" value="Unassembled WGS sequence"/>
</dbReference>
<reference evidence="2" key="2">
    <citation type="submission" date="2020-09" db="EMBL/GenBank/DDBJ databases">
        <authorList>
            <person name="Sun Q."/>
            <person name="Ohkuma M."/>
        </authorList>
    </citation>
    <scope>NUCLEOTIDE SEQUENCE</scope>
    <source>
        <strain evidence="2">JCM 3172</strain>
    </source>
</reference>
<proteinExistence type="predicted"/>
<feature type="domain" description="DUF4097" evidence="1">
    <location>
        <begin position="123"/>
        <end position="254"/>
    </location>
</feature>
<name>A0A918GZZ0_9ACTN</name>